<reference evidence="1 2" key="1">
    <citation type="submission" date="2012-02" db="EMBL/GenBank/DDBJ databases">
        <title>Complete genome sequence of Phycisphaera mikurensis NBRC 102666.</title>
        <authorList>
            <person name="Ankai A."/>
            <person name="Hosoyama A."/>
            <person name="Terui Y."/>
            <person name="Sekine M."/>
            <person name="Fukai R."/>
            <person name="Kato Y."/>
            <person name="Nakamura S."/>
            <person name="Yamada-Narita S."/>
            <person name="Kawakoshi A."/>
            <person name="Fukunaga Y."/>
            <person name="Yamazaki S."/>
            <person name="Fujita N."/>
        </authorList>
    </citation>
    <scope>NUCLEOTIDE SEQUENCE [LARGE SCALE GENOMIC DNA]</scope>
    <source>
        <strain evidence="2">NBRC 102666 / KCTC 22515 / FYK2301M01</strain>
    </source>
</reference>
<dbReference type="Pfam" id="PF02348">
    <property type="entry name" value="CTP_transf_3"/>
    <property type="match status" value="1"/>
</dbReference>
<keyword evidence="1" id="KW-0808">Transferase</keyword>
<dbReference type="EMBL" id="AP012338">
    <property type="protein sequence ID" value="BAM02523.1"/>
    <property type="molecule type" value="Genomic_DNA"/>
</dbReference>
<dbReference type="eggNOG" id="COG1083">
    <property type="taxonomic scope" value="Bacteria"/>
</dbReference>
<dbReference type="AlphaFoldDB" id="I0IB85"/>
<dbReference type="Proteomes" id="UP000007881">
    <property type="component" value="Chromosome"/>
</dbReference>
<protein>
    <submittedName>
        <fullName evidence="1">Putative CMP-sialic acid synthase</fullName>
        <ecNumber evidence="1">2.7.7.43</ecNumber>
    </submittedName>
</protein>
<keyword evidence="2" id="KW-1185">Reference proteome</keyword>
<dbReference type="InterPro" id="IPR050793">
    <property type="entry name" value="CMP-NeuNAc_synthase"/>
</dbReference>
<evidence type="ECO:0000313" key="2">
    <source>
        <dbReference type="Proteomes" id="UP000007881"/>
    </source>
</evidence>
<dbReference type="SUPFAM" id="SSF53448">
    <property type="entry name" value="Nucleotide-diphospho-sugar transferases"/>
    <property type="match status" value="1"/>
</dbReference>
<dbReference type="RefSeq" id="WP_014435743.1">
    <property type="nucleotide sequence ID" value="NC_017080.1"/>
</dbReference>
<dbReference type="InterPro" id="IPR003329">
    <property type="entry name" value="Cytidylyl_trans"/>
</dbReference>
<dbReference type="Gene3D" id="3.90.550.10">
    <property type="entry name" value="Spore Coat Polysaccharide Biosynthesis Protein SpsA, Chain A"/>
    <property type="match status" value="1"/>
</dbReference>
<name>I0IB85_PHYMF</name>
<dbReference type="HOGENOM" id="CLU_042930_1_1_0"/>
<accession>I0IB85</accession>
<keyword evidence="1" id="KW-0548">Nucleotidyltransferase</keyword>
<sequence length="238" mass="24243">MTAGAPALAVVLARGGSRGLPNKNALPCAGRPMLAWTLEHALGSASVGRVALGTDSAAYAKIAAGLGVGAVLRPAALATDCAPVAAAAHHAATAADPDRRFALVAVLYGNVPVRPADLTDRVVGKLGSTGCDSVQSVSPVGKHHPFWMKALDGDRLRPHVENDVHRRQDLPPLYELDGGALAVPRAALDAAAAQPDAPHAFLGTDRRAVVNPAGSVVDVDSEIDRLVAEAILSRGPAA</sequence>
<dbReference type="PANTHER" id="PTHR21485:SF6">
    <property type="entry name" value="N-ACYLNEURAMINATE CYTIDYLYLTRANSFERASE-RELATED"/>
    <property type="match status" value="1"/>
</dbReference>
<gene>
    <name evidence="1" type="ordered locus">PSMK_03640</name>
</gene>
<dbReference type="STRING" id="1142394.PSMK_03640"/>
<dbReference type="InterPro" id="IPR029044">
    <property type="entry name" value="Nucleotide-diphossugar_trans"/>
</dbReference>
<evidence type="ECO:0000313" key="1">
    <source>
        <dbReference type="EMBL" id="BAM02523.1"/>
    </source>
</evidence>
<dbReference type="EC" id="2.7.7.43" evidence="1"/>
<proteinExistence type="predicted"/>
<dbReference type="KEGG" id="phm:PSMK_03640"/>
<organism evidence="1 2">
    <name type="scientific">Phycisphaera mikurensis (strain NBRC 102666 / KCTC 22515 / FYK2301M01)</name>
    <dbReference type="NCBI Taxonomy" id="1142394"/>
    <lineage>
        <taxon>Bacteria</taxon>
        <taxon>Pseudomonadati</taxon>
        <taxon>Planctomycetota</taxon>
        <taxon>Phycisphaerae</taxon>
        <taxon>Phycisphaerales</taxon>
        <taxon>Phycisphaeraceae</taxon>
        <taxon>Phycisphaera</taxon>
    </lineage>
</organism>
<dbReference type="GO" id="GO:0008781">
    <property type="term" value="F:N-acylneuraminate cytidylyltransferase activity"/>
    <property type="evidence" value="ECO:0007669"/>
    <property type="project" value="UniProtKB-EC"/>
</dbReference>
<dbReference type="PANTHER" id="PTHR21485">
    <property type="entry name" value="HAD SUPERFAMILY MEMBERS CMAS AND KDSC"/>
    <property type="match status" value="1"/>
</dbReference>